<organism evidence="2 3">
    <name type="scientific">Bacillus badius</name>
    <dbReference type="NCBI Taxonomy" id="1455"/>
    <lineage>
        <taxon>Bacteria</taxon>
        <taxon>Bacillati</taxon>
        <taxon>Bacillota</taxon>
        <taxon>Bacilli</taxon>
        <taxon>Bacillales</taxon>
        <taxon>Bacillaceae</taxon>
        <taxon>Pseudobacillus</taxon>
    </lineage>
</organism>
<comment type="caution">
    <text evidence="2">The sequence shown here is derived from an EMBL/GenBank/DDBJ whole genome shotgun (WGS) entry which is preliminary data.</text>
</comment>
<dbReference type="RefSeq" id="WP_041097079.1">
    <property type="nucleotide sequence ID" value="NZ_JARTHD010000004.1"/>
</dbReference>
<dbReference type="Pfam" id="PF01521">
    <property type="entry name" value="Fe-S_biosyn"/>
    <property type="match status" value="1"/>
</dbReference>
<evidence type="ECO:0000313" key="3">
    <source>
        <dbReference type="Proteomes" id="UP000031982"/>
    </source>
</evidence>
<accession>A0ABR5AYJ2</accession>
<name>A0ABR5AYJ2_BACBA</name>
<gene>
    <name evidence="2" type="ORF">SD77_2260</name>
</gene>
<dbReference type="InterPro" id="IPR000361">
    <property type="entry name" value="ATAP_core_dom"/>
</dbReference>
<dbReference type="EMBL" id="JXLP01000002">
    <property type="protein sequence ID" value="KIL79806.1"/>
    <property type="molecule type" value="Genomic_DNA"/>
</dbReference>
<dbReference type="SUPFAM" id="SSF89360">
    <property type="entry name" value="HesB-like domain"/>
    <property type="match status" value="1"/>
</dbReference>
<dbReference type="Proteomes" id="UP000031982">
    <property type="component" value="Unassembled WGS sequence"/>
</dbReference>
<dbReference type="InterPro" id="IPR035903">
    <property type="entry name" value="HesB-like_dom_sf"/>
</dbReference>
<keyword evidence="3" id="KW-1185">Reference proteome</keyword>
<protein>
    <recommendedName>
        <fullName evidence="1">Core domain-containing protein</fullName>
    </recommendedName>
</protein>
<proteinExistence type="predicted"/>
<reference evidence="2 3" key="1">
    <citation type="submission" date="2015-01" db="EMBL/GenBank/DDBJ databases">
        <title>Genome Assembly of Bacillus badius MTCC 1458.</title>
        <authorList>
            <person name="Verma A."/>
            <person name="Khatri I."/>
            <person name="Mual P."/>
            <person name="Subramanian S."/>
            <person name="Krishnamurthi S."/>
        </authorList>
    </citation>
    <scope>NUCLEOTIDE SEQUENCE [LARGE SCALE GENOMIC DNA]</scope>
    <source>
        <strain evidence="2 3">MTCC 1458</strain>
    </source>
</reference>
<evidence type="ECO:0000259" key="1">
    <source>
        <dbReference type="Pfam" id="PF01521"/>
    </source>
</evidence>
<evidence type="ECO:0000313" key="2">
    <source>
        <dbReference type="EMBL" id="KIL79806.1"/>
    </source>
</evidence>
<sequence length="106" mass="11730">MMDIYITEEAAEKLGNKLTDGKHIKLYYDTEGCGCGVNGIPLLWITGEVAPDDVKIETNAMPVYVEKSHMLFYADKLTISASGANYYRLSSPGEILNGRMNVVIRP</sequence>
<dbReference type="Gene3D" id="2.60.300.12">
    <property type="entry name" value="HesB-like domain"/>
    <property type="match status" value="1"/>
</dbReference>
<feature type="domain" description="Core" evidence="1">
    <location>
        <begin position="2"/>
        <end position="102"/>
    </location>
</feature>